<reference evidence="1" key="1">
    <citation type="journal article" date="2014" name="Int. J. Syst. Evol. Microbiol.">
        <title>Complete genome sequence of Corynebacterium casei LMG S-19264T (=DSM 44701T), isolated from a smear-ripened cheese.</title>
        <authorList>
            <consortium name="US DOE Joint Genome Institute (JGI-PGF)"/>
            <person name="Walter F."/>
            <person name="Albersmeier A."/>
            <person name="Kalinowski J."/>
            <person name="Ruckert C."/>
        </authorList>
    </citation>
    <scope>NUCLEOTIDE SEQUENCE</scope>
    <source>
        <strain evidence="1">JCM 4059</strain>
    </source>
</reference>
<gene>
    <name evidence="1" type="primary">terL</name>
    <name evidence="1" type="ORF">GCM10010218_19670</name>
</gene>
<name>A0A919B2W7_9ACTN</name>
<evidence type="ECO:0000313" key="2">
    <source>
        <dbReference type="Proteomes" id="UP000638313"/>
    </source>
</evidence>
<evidence type="ECO:0000313" key="1">
    <source>
        <dbReference type="EMBL" id="GHF38576.1"/>
    </source>
</evidence>
<accession>A0A919B2W7</accession>
<dbReference type="Proteomes" id="UP000638313">
    <property type="component" value="Unassembled WGS sequence"/>
</dbReference>
<dbReference type="AlphaFoldDB" id="A0A919B2W7"/>
<organism evidence="1 2">
    <name type="scientific">Streptomyces mashuensis</name>
    <dbReference type="NCBI Taxonomy" id="33904"/>
    <lineage>
        <taxon>Bacteria</taxon>
        <taxon>Bacillati</taxon>
        <taxon>Actinomycetota</taxon>
        <taxon>Actinomycetes</taxon>
        <taxon>Kitasatosporales</taxon>
        <taxon>Streptomycetaceae</taxon>
        <taxon>Streptomyces</taxon>
    </lineage>
</organism>
<reference evidence="1" key="2">
    <citation type="submission" date="2020-09" db="EMBL/GenBank/DDBJ databases">
        <authorList>
            <person name="Sun Q."/>
            <person name="Ohkuma M."/>
        </authorList>
    </citation>
    <scope>NUCLEOTIDE SEQUENCE</scope>
    <source>
        <strain evidence="1">JCM 4059</strain>
    </source>
</reference>
<proteinExistence type="predicted"/>
<dbReference type="EMBL" id="BNBD01000003">
    <property type="protein sequence ID" value="GHF38576.1"/>
    <property type="molecule type" value="Genomic_DNA"/>
</dbReference>
<protein>
    <submittedName>
        <fullName evidence="1">Terminase</fullName>
    </submittedName>
</protein>
<keyword evidence="2" id="KW-1185">Reference proteome</keyword>
<comment type="caution">
    <text evidence="1">The sequence shown here is derived from an EMBL/GenBank/DDBJ whole genome shotgun (WGS) entry which is preliminary data.</text>
</comment>
<sequence length="450" mass="49250">MCIVEFIGPCRFSHWAAEGEACASCGGVPHTGPELHPIGKPVPLPLVNLAATSIDQTANVYDAIRGMLAESPAEKEFALDIGKTLVQFKSGRPGSIRPVTASSRGLEGARQTFVCLDESHHLVESNQGIHVYDVLDRNVRKTAGAGSRLLESTNAYSPSEGSVAQRTHEAHLAGSKGLLYDCLEAPPGIDLKDADALRAGLVEAYGDSSWVDIDGLVEAIQDPRTSEANARRFYLDEIFSSDGSWMDKSVWDACVDHSDPIKPGDKISIGFDGSLFNDSSGVVGCRLRDGRLFVIDVWEKPEKAPPDWEIDVLAVEAAIHRAFATYDVAWAYCDPPFFQEAIGRWALTFGDDRVFEYWTNRPTRMCEAIERFHSAAAVGDLSHDGDPRLTRHVLNAVTREVPQGTLIQKDSPRSRRKIDLAVCAILAFEGRADAIADGRLHSHRRRVVGF</sequence>